<accession>A0A2U1FCJ0</accession>
<dbReference type="RefSeq" id="WP_243405664.1">
    <property type="nucleotide sequence ID" value="NZ_JBGZMP010000202.1"/>
</dbReference>
<feature type="transmembrane region" description="Helical" evidence="1">
    <location>
        <begin position="245"/>
        <end position="268"/>
    </location>
</feature>
<name>A0A2U1FCJ0_9PORP</name>
<evidence type="ECO:0000256" key="2">
    <source>
        <dbReference type="SAM" id="SignalP"/>
    </source>
</evidence>
<keyword evidence="1" id="KW-1133">Transmembrane helix</keyword>
<keyword evidence="2" id="KW-0732">Signal</keyword>
<proteinExistence type="predicted"/>
<feature type="transmembrane region" description="Helical" evidence="1">
    <location>
        <begin position="201"/>
        <end position="224"/>
    </location>
</feature>
<protein>
    <recommendedName>
        <fullName evidence="3">TPM domain-containing protein</fullName>
    </recommendedName>
</protein>
<dbReference type="Gene3D" id="3.10.310.50">
    <property type="match status" value="1"/>
</dbReference>
<sequence>MISSSKNRIQCIANQSFSWLVMLLFLLALHPSASAQRVYKPEEVPNVQLQDSTRLVTDEAGLLSQAQEEAMNRQLRAIRSTHGVEFAVVTLPSIGDAGLEDFSLALARHWGIGKEKHNNGLLLLLVLDIRRVRFETGYGLEGYLPDGRLSRIIHDDMIPHFRSGNYAEGLSEGVQAVQQVLDGTYDVKPDGSDSPSESISWGFIITVYCIFLTLVTLGVLYQFTSYRKRHPRATAIEEYEYIHRQLLAMGCVFLLLFPPGFLVVLLIAKARQAKLKKEITLCPQCHNHTVGLLSGSADINHYLTPQQQMERNLNSRDFKVYACSSCNHAQVIVYDRPGTTYKRCPACGTVALQYIGERRVRTNQGPMIQKEWRCLYCGENHKQQYRDNSELEAAAAGILLGSLLGRGGRGGGFGGGFGGGGFGGGSFGGGSFGGGGASGGW</sequence>
<dbReference type="AlphaFoldDB" id="A0A2U1FCJ0"/>
<keyword evidence="1" id="KW-0812">Transmembrane</keyword>
<dbReference type="EMBL" id="QEKY01000008">
    <property type="protein sequence ID" value="PVZ09849.1"/>
    <property type="molecule type" value="Genomic_DNA"/>
</dbReference>
<keyword evidence="5" id="KW-1185">Reference proteome</keyword>
<reference evidence="4 5" key="1">
    <citation type="submission" date="2018-04" db="EMBL/GenBank/DDBJ databases">
        <title>Genomic Encyclopedia of Type Strains, Phase IV (KMG-IV): sequencing the most valuable type-strain genomes for metagenomic binning, comparative biology and taxonomic classification.</title>
        <authorList>
            <person name="Goeker M."/>
        </authorList>
    </citation>
    <scope>NUCLEOTIDE SEQUENCE [LARGE SCALE GENOMIC DNA]</scope>
    <source>
        <strain evidence="4 5">DSM 28520</strain>
    </source>
</reference>
<evidence type="ECO:0000313" key="4">
    <source>
        <dbReference type="EMBL" id="PVZ09849.1"/>
    </source>
</evidence>
<organism evidence="4 5">
    <name type="scientific">Porphyromonas loveana</name>
    <dbReference type="NCBI Taxonomy" id="1884669"/>
    <lineage>
        <taxon>Bacteria</taxon>
        <taxon>Pseudomonadati</taxon>
        <taxon>Bacteroidota</taxon>
        <taxon>Bacteroidia</taxon>
        <taxon>Bacteroidales</taxon>
        <taxon>Porphyromonadaceae</taxon>
        <taxon>Porphyromonas</taxon>
    </lineage>
</organism>
<feature type="signal peptide" evidence="2">
    <location>
        <begin position="1"/>
        <end position="35"/>
    </location>
</feature>
<dbReference type="Proteomes" id="UP000245462">
    <property type="component" value="Unassembled WGS sequence"/>
</dbReference>
<dbReference type="InterPro" id="IPR007621">
    <property type="entry name" value="TPM_dom"/>
</dbReference>
<gene>
    <name evidence="4" type="ORF">C7382_10838</name>
</gene>
<dbReference type="Pfam" id="PF04536">
    <property type="entry name" value="TPM_phosphatase"/>
    <property type="match status" value="1"/>
</dbReference>
<dbReference type="PANTHER" id="PTHR30373">
    <property type="entry name" value="UPF0603 PROTEIN YGCG"/>
    <property type="match status" value="1"/>
</dbReference>
<dbReference type="GeneID" id="94550820"/>
<comment type="caution">
    <text evidence="4">The sequence shown here is derived from an EMBL/GenBank/DDBJ whole genome shotgun (WGS) entry which is preliminary data.</text>
</comment>
<feature type="chain" id="PRO_5015662981" description="TPM domain-containing protein" evidence="2">
    <location>
        <begin position="36"/>
        <end position="441"/>
    </location>
</feature>
<evidence type="ECO:0000313" key="5">
    <source>
        <dbReference type="Proteomes" id="UP000245462"/>
    </source>
</evidence>
<dbReference type="PANTHER" id="PTHR30373:SF2">
    <property type="entry name" value="UPF0603 PROTEIN YGCG"/>
    <property type="match status" value="1"/>
</dbReference>
<keyword evidence="1" id="KW-0472">Membrane</keyword>
<feature type="domain" description="TPM" evidence="3">
    <location>
        <begin position="56"/>
        <end position="179"/>
    </location>
</feature>
<evidence type="ECO:0000259" key="3">
    <source>
        <dbReference type="Pfam" id="PF04536"/>
    </source>
</evidence>
<evidence type="ECO:0000256" key="1">
    <source>
        <dbReference type="SAM" id="Phobius"/>
    </source>
</evidence>